<name>A0A0G4GCJ6_VITBC</name>
<dbReference type="Proteomes" id="UP000041254">
    <property type="component" value="Unassembled WGS sequence"/>
</dbReference>
<feature type="compositionally biased region" description="Basic and acidic residues" evidence="1">
    <location>
        <begin position="131"/>
        <end position="155"/>
    </location>
</feature>
<keyword evidence="3" id="KW-1185">Reference proteome</keyword>
<feature type="region of interest" description="Disordered" evidence="1">
    <location>
        <begin position="111"/>
        <end position="155"/>
    </location>
</feature>
<evidence type="ECO:0000313" key="3">
    <source>
        <dbReference type="Proteomes" id="UP000041254"/>
    </source>
</evidence>
<dbReference type="InParanoid" id="A0A0G4GCJ6"/>
<proteinExistence type="predicted"/>
<reference evidence="2 3" key="1">
    <citation type="submission" date="2014-11" db="EMBL/GenBank/DDBJ databases">
        <authorList>
            <person name="Zhu J."/>
            <person name="Qi W."/>
            <person name="Song R."/>
        </authorList>
    </citation>
    <scope>NUCLEOTIDE SEQUENCE [LARGE SCALE GENOMIC DNA]</scope>
</reference>
<evidence type="ECO:0000313" key="2">
    <source>
        <dbReference type="EMBL" id="CEM26996.1"/>
    </source>
</evidence>
<accession>A0A0G4GCJ6</accession>
<sequence>MAGAMSMQAELKGSGIYRFISHVNRLEQPACVITKDVPDLRGLQSLFAPVGTRVEDVTFKGVDKGLDGSLSLQDAFGDTGSGFRNPIIICTPNFAKAEATPIEQRITEAGGLREVRSRATSARHAAVPARTEGRSEEAHEADRDAEEKKRLLHYD</sequence>
<organism evidence="2 3">
    <name type="scientific">Vitrella brassicaformis (strain CCMP3155)</name>
    <dbReference type="NCBI Taxonomy" id="1169540"/>
    <lineage>
        <taxon>Eukaryota</taxon>
        <taxon>Sar</taxon>
        <taxon>Alveolata</taxon>
        <taxon>Colpodellida</taxon>
        <taxon>Vitrellaceae</taxon>
        <taxon>Vitrella</taxon>
    </lineage>
</organism>
<protein>
    <submittedName>
        <fullName evidence="2">Uncharacterized protein</fullName>
    </submittedName>
</protein>
<dbReference type="VEuPathDB" id="CryptoDB:Vbra_22199"/>
<evidence type="ECO:0000256" key="1">
    <source>
        <dbReference type="SAM" id="MobiDB-lite"/>
    </source>
</evidence>
<gene>
    <name evidence="2" type="ORF">Vbra_22199</name>
</gene>
<dbReference type="EMBL" id="CDMY01000624">
    <property type="protein sequence ID" value="CEM26996.1"/>
    <property type="molecule type" value="Genomic_DNA"/>
</dbReference>
<dbReference type="AlphaFoldDB" id="A0A0G4GCJ6"/>